<dbReference type="Proteomes" id="UP000809587">
    <property type="component" value="Unassembled WGS sequence"/>
</dbReference>
<dbReference type="RefSeq" id="WP_204957116.1">
    <property type="nucleotide sequence ID" value="NZ_JAFEUO010000001.1"/>
</dbReference>
<dbReference type="Gene3D" id="2.120.10.70">
    <property type="entry name" value="Fucose-specific lectin"/>
    <property type="match status" value="2"/>
</dbReference>
<comment type="caution">
    <text evidence="2">The sequence shown here is derived from an EMBL/GenBank/DDBJ whole genome shotgun (WGS) entry which is preliminary data.</text>
</comment>
<gene>
    <name evidence="2" type="ORF">JQN84_04660</name>
</gene>
<feature type="chain" id="PRO_5046897333" evidence="1">
    <location>
        <begin position="33"/>
        <end position="386"/>
    </location>
</feature>
<evidence type="ECO:0000313" key="2">
    <source>
        <dbReference type="EMBL" id="MBM7081832.1"/>
    </source>
</evidence>
<proteinExistence type="predicted"/>
<feature type="signal peptide" evidence="1">
    <location>
        <begin position="1"/>
        <end position="32"/>
    </location>
</feature>
<reference evidence="2 3" key="1">
    <citation type="submission" date="2021-02" db="EMBL/GenBank/DDBJ databases">
        <authorList>
            <person name="Lee D.-H."/>
        </authorList>
    </citation>
    <scope>NUCLEOTIDE SEQUENCE [LARGE SCALE GENOMIC DNA]</scope>
    <source>
        <strain evidence="2 3">MMS20-R2-29</strain>
    </source>
</reference>
<keyword evidence="3" id="KW-1185">Reference proteome</keyword>
<accession>A0ABS2J5J7</accession>
<organism evidence="2 3">
    <name type="scientific">Micromonospora humidisoli</name>
    <dbReference type="NCBI Taxonomy" id="2807622"/>
    <lineage>
        <taxon>Bacteria</taxon>
        <taxon>Bacillati</taxon>
        <taxon>Actinomycetota</taxon>
        <taxon>Actinomycetes</taxon>
        <taxon>Micromonosporales</taxon>
        <taxon>Micromonosporaceae</taxon>
        <taxon>Micromonospora</taxon>
    </lineage>
</organism>
<protein>
    <submittedName>
        <fullName evidence="2">Uncharacterized protein</fullName>
    </submittedName>
</protein>
<sequence length="386" mass="38836">MIPHRIGRLRAAAAGVALALVATAAAVPPAQAAPPPSTAQAAASQVVGFTVGQDGRLYLTSSTGVSPFGPTALAPPDADVSAVRQSDGNTAVFTVGTQGGLVAAVTSSATSNITVYRDGAGNLAPPGGRLTAFTAPDGYVYVFFVGVDGAVYSTSYSRVVRPGAGPQRVSVPGVAPPGAVVAGSWQSSGPGAFFVGVDGGLRHLARTGGTWQTSSVGPSGVAAAGSGVASLAGGGVQAYYAGLDGRLWQVSPAGGGLPDPWNRVAVSDVGVVPVGAALAATRPVDGPTGVYFADAAGAVRIVTNVAGGWQAYVVTGPAFAKPGGSISVLTVGDYVYAGWCGNDLWWWLFWWWRRPPPPPPPLGEILPVPLDYPIQYGANVSLTLYR</sequence>
<evidence type="ECO:0000256" key="1">
    <source>
        <dbReference type="SAM" id="SignalP"/>
    </source>
</evidence>
<dbReference type="EMBL" id="JAFEUO010000001">
    <property type="protein sequence ID" value="MBM7081832.1"/>
    <property type="molecule type" value="Genomic_DNA"/>
</dbReference>
<evidence type="ECO:0000313" key="3">
    <source>
        <dbReference type="Proteomes" id="UP000809587"/>
    </source>
</evidence>
<dbReference type="SUPFAM" id="SSF89372">
    <property type="entry name" value="Fucose-specific lectin"/>
    <property type="match status" value="2"/>
</dbReference>
<name>A0ABS2J5J7_9ACTN</name>
<keyword evidence="1" id="KW-0732">Signal</keyword>